<dbReference type="Pfam" id="PF04230">
    <property type="entry name" value="PS_pyruv_trans"/>
    <property type="match status" value="1"/>
</dbReference>
<protein>
    <recommendedName>
        <fullName evidence="1">Polysaccharide pyruvyl transferase domain-containing protein</fullName>
    </recommendedName>
</protein>
<organism evidence="2 3">
    <name type="scientific">Hyphomicrobium denitrificans 1NES1</name>
    <dbReference type="NCBI Taxonomy" id="670307"/>
    <lineage>
        <taxon>Bacteria</taxon>
        <taxon>Pseudomonadati</taxon>
        <taxon>Pseudomonadota</taxon>
        <taxon>Alphaproteobacteria</taxon>
        <taxon>Hyphomicrobiales</taxon>
        <taxon>Hyphomicrobiaceae</taxon>
        <taxon>Hyphomicrobium</taxon>
    </lineage>
</organism>
<dbReference type="EMBL" id="CP005587">
    <property type="protein sequence ID" value="AGK56374.1"/>
    <property type="molecule type" value="Genomic_DNA"/>
</dbReference>
<dbReference type="InterPro" id="IPR007345">
    <property type="entry name" value="Polysacch_pyruvyl_Trfase"/>
</dbReference>
<gene>
    <name evidence="2" type="ORF">HYPDE_23438</name>
</gene>
<accession>N0AZ18</accession>
<dbReference type="eggNOG" id="COG2327">
    <property type="taxonomic scope" value="Bacteria"/>
</dbReference>
<evidence type="ECO:0000313" key="2">
    <source>
        <dbReference type="EMBL" id="AGK56374.1"/>
    </source>
</evidence>
<dbReference type="STRING" id="670307.HYPDE_23438"/>
<evidence type="ECO:0000259" key="1">
    <source>
        <dbReference type="Pfam" id="PF04230"/>
    </source>
</evidence>
<dbReference type="AlphaFoldDB" id="N0AZ18"/>
<keyword evidence="3" id="KW-1185">Reference proteome</keyword>
<dbReference type="Proteomes" id="UP000005952">
    <property type="component" value="Chromosome"/>
</dbReference>
<proteinExistence type="predicted"/>
<evidence type="ECO:0000313" key="3">
    <source>
        <dbReference type="Proteomes" id="UP000005952"/>
    </source>
</evidence>
<reference evidence="2 3" key="1">
    <citation type="journal article" date="2013" name="Genome Announc.">
        <title>Genome sequences for three denitrifying bacterial strains isolated from a uranium- and nitrate-contaminated subsurface environment.</title>
        <authorList>
            <person name="Venkatramanan R."/>
            <person name="Prakash O."/>
            <person name="Woyke T."/>
            <person name="Chain P."/>
            <person name="Goodwin L.A."/>
            <person name="Watson D."/>
            <person name="Brooks S."/>
            <person name="Kostka J.E."/>
            <person name="Green S.J."/>
        </authorList>
    </citation>
    <scope>NUCLEOTIDE SEQUENCE [LARGE SCALE GENOMIC DNA]</scope>
    <source>
        <strain evidence="2 3">1NES1</strain>
    </source>
</reference>
<sequence>MLRAAVMNATHAAGHHGCTLVSRQLQELAAEAGITITAWVPLSLPVRQRDWSKFDLVIVNGEGTLHHDRAGAKAIAQLAPFLADVGVPAYLINSVYQGNSPSIAEGLKRFRGIWVRDSRSASEAKNHGLDVTIVPDLTLTWNVEARRGFGKRIVVIDSVDRDETAGLYEVSKHLNASFYSIMSRPPRIETFPDRNFGSRCKYQWRRASAWLRSPPQKARWRAQFPTFETFAAYLSNEAGLIVSGRFHALCLAIVLEVPFLAWPSNTHKMEGLLEDAQLSNRIISDRRSVAAKLGLEGMQSYAFSENELLNMRAYKFNARLGAEGMFKAIASGC</sequence>
<dbReference type="HOGENOM" id="CLU_068469_0_0_5"/>
<feature type="domain" description="Polysaccharide pyruvyl transferase" evidence="1">
    <location>
        <begin position="49"/>
        <end position="261"/>
    </location>
</feature>
<name>N0AZ18_9HYPH</name>
<dbReference type="KEGG" id="hdt:HYPDE_23438"/>